<dbReference type="InterPro" id="IPR009656">
    <property type="entry name" value="PHB_depo_C"/>
</dbReference>
<dbReference type="Proteomes" id="UP000008210">
    <property type="component" value="Chromosome 2"/>
</dbReference>
<reference evidence="3 5" key="1">
    <citation type="journal article" date="2006" name="Nat. Biotechnol.">
        <title>Genome sequence of the bioplastic-producing 'Knallgas' bacterium Ralstonia eutropha H16.</title>
        <authorList>
            <person name="Pohlmann A."/>
            <person name="Fricke W.F."/>
            <person name="Reinecke F."/>
            <person name="Kusian B."/>
            <person name="Liesegang H."/>
            <person name="Cramm R."/>
            <person name="Eitinger T."/>
            <person name="Ewering C."/>
            <person name="Potter M."/>
            <person name="Schwartz E."/>
            <person name="Strittmatter A."/>
            <person name="Voss I."/>
            <person name="Gottschalk G."/>
            <person name="Steinbuechel A."/>
            <person name="Friedrich B."/>
            <person name="Bowien B."/>
        </authorList>
    </citation>
    <scope>NUCLEOTIDE SEQUENCE [LARGE SCALE GENOMIC DNA]</scope>
    <source>
        <strain evidence="5">ATCC 17699 / DSM 428 / KCTC 22496 / NCIMB 10442 / H16 / Stanier 337</strain>
        <strain evidence="3">H16</strain>
    </source>
</reference>
<dbReference type="InterPro" id="IPR010915">
    <property type="entry name" value="PHB_depoly_PhaZ"/>
</dbReference>
<dbReference type="EMBL" id="AM260480">
    <property type="protein sequence ID" value="CAJ95139.1"/>
    <property type="molecule type" value="Genomic_DNA"/>
</dbReference>
<sequence>MLYQLVEYQRALLAPFTAWAASAANAFIDPASPFAYVPGASCFAAGYEMLYRLGRTCEKPSFGIITAIRRDGHVIAVAEQVIVEGPFCRLLRFAPDMGALDPCTAPTPPVLVCAPLAGHHAVMLREVVQALLPEHVVYVTDWNDARRVPVAEGPFHLDDQVAHLQAFIRRIGAEPLHVLAICQATVPALAAVSLLASAGEPTPRSLILVGGPVDARRSPTALGRLAARHSLAWFQRNLIYAVPQPYPGAGRKVCPSFLQLAGLAAAQPERLGEAYWDYCLDLVRCDPVRAKEHRRACDAYHAVLDMAAEFYLDTIQLVFQEFQLARGSWQVRGEAVRPQDIRTTALLTIEGEQDEISGRGQTQAAHDLCQGIAACDKRHLTARQCGHYDLFCGPRWCTDVYPRIRDLTGHDT</sequence>
<dbReference type="BRENDA" id="3.1.1.75">
    <property type="organism ID" value="231"/>
</dbReference>
<evidence type="ECO:0000313" key="3">
    <source>
        <dbReference type="EMBL" id="CAJ95139.1"/>
    </source>
</evidence>
<dbReference type="PANTHER" id="PTHR36837:SF4">
    <property type="entry name" value="BLR0908 PROTEIN"/>
    <property type="match status" value="1"/>
</dbReference>
<dbReference type="eggNOG" id="COG4553">
    <property type="taxonomic scope" value="Bacteria"/>
</dbReference>
<dbReference type="InterPro" id="IPR051321">
    <property type="entry name" value="PHA/PHB_synthase"/>
</dbReference>
<dbReference type="InterPro" id="IPR029058">
    <property type="entry name" value="AB_hydrolase_fold"/>
</dbReference>
<reference evidence="4 6" key="2">
    <citation type="submission" date="2019-04" db="EMBL/GenBank/DDBJ databases">
        <title>Long-read de novo sequencing of Cupriavidus necator H16.</title>
        <authorList>
            <person name="Little G.T."/>
            <person name="Ehsaan M."/>
            <person name="Arenas-Lopez C."/>
            <person name="Jawed K."/>
            <person name="Winzer K."/>
            <person name="Kovacs K."/>
            <person name="Malys N."/>
            <person name="Minton N.P."/>
        </authorList>
    </citation>
    <scope>NUCLEOTIDE SEQUENCE [LARGE SCALE GENOMIC DNA]</scope>
    <source>
        <strain evidence="4 6">H16</strain>
    </source>
</reference>
<dbReference type="Proteomes" id="UP000296079">
    <property type="component" value="Chromosome 2"/>
</dbReference>
<evidence type="ECO:0000259" key="2">
    <source>
        <dbReference type="Pfam" id="PF06850"/>
    </source>
</evidence>
<feature type="domain" description="PHB de-polymerase C-terminal" evidence="2">
    <location>
        <begin position="210"/>
        <end position="407"/>
    </location>
</feature>
<proteinExistence type="predicted"/>
<dbReference type="KEGG" id="reh:H16_B0339"/>
<keyword evidence="5" id="KW-1185">Reference proteome</keyword>
<evidence type="ECO:0000313" key="4">
    <source>
        <dbReference type="EMBL" id="QCC03066.1"/>
    </source>
</evidence>
<dbReference type="Gene3D" id="3.40.50.1820">
    <property type="entry name" value="alpha/beta hydrolase"/>
    <property type="match status" value="1"/>
</dbReference>
<dbReference type="SUPFAM" id="SSF53474">
    <property type="entry name" value="alpha/beta-Hydrolases"/>
    <property type="match status" value="1"/>
</dbReference>
<dbReference type="PIRSF" id="PIRSF020818">
    <property type="entry name" value="PHB_depoly_PhaZ"/>
    <property type="match status" value="1"/>
</dbReference>
<evidence type="ECO:0000313" key="6">
    <source>
        <dbReference type="Proteomes" id="UP000296079"/>
    </source>
</evidence>
<dbReference type="STRING" id="381666.H16_B0339"/>
<accession>Q0K4D5</accession>
<keyword evidence="3" id="KW-0378">Hydrolase</keyword>
<dbReference type="GO" id="GO:0050526">
    <property type="term" value="F:poly(3-hydroxybutyrate) depolymerase activity"/>
    <property type="evidence" value="ECO:0007669"/>
    <property type="project" value="UniProtKB-EC"/>
</dbReference>
<evidence type="ECO:0000313" key="5">
    <source>
        <dbReference type="Proteomes" id="UP000008210"/>
    </source>
</evidence>
<dbReference type="HOGENOM" id="CLU_017495_0_0_4"/>
<dbReference type="Pfam" id="PF06850">
    <property type="entry name" value="PHB_depo_C"/>
    <property type="match status" value="1"/>
</dbReference>
<protein>
    <submittedName>
        <fullName evidence="3">Intracellular poly(3-hydroxybutyrate) depolymerase</fullName>
        <ecNumber evidence="3">3.1.1.75</ecNumber>
    </submittedName>
    <submittedName>
        <fullName evidence="4">Polyhydroxyalkanoate depolymerase</fullName>
    </submittedName>
</protein>
<dbReference type="PANTHER" id="PTHR36837">
    <property type="entry name" value="POLY(3-HYDROXYALKANOATE) POLYMERASE SUBUNIT PHAC"/>
    <property type="match status" value="1"/>
</dbReference>
<gene>
    <name evidence="3" type="primary">phaZ3</name>
    <name evidence="4" type="synonym">phaZ</name>
    <name evidence="3" type="ordered locus">H16_B0339</name>
    <name evidence="4" type="ORF">E6A55_20835</name>
</gene>
<dbReference type="OrthoDB" id="8953212at2"/>
<dbReference type="RefSeq" id="WP_011616504.1">
    <property type="nucleotide sequence ID" value="NC_008314.1"/>
</dbReference>
<name>Q0K4D5_CUPNH</name>
<dbReference type="EMBL" id="CP039288">
    <property type="protein sequence ID" value="QCC03066.1"/>
    <property type="molecule type" value="Genomic_DNA"/>
</dbReference>
<feature type="signal peptide" evidence="1">
    <location>
        <begin position="1"/>
        <end position="20"/>
    </location>
</feature>
<dbReference type="NCBIfam" id="TIGR01849">
    <property type="entry name" value="PHB_depoly_PhaZ"/>
    <property type="match status" value="1"/>
</dbReference>
<keyword evidence="1" id="KW-0732">Signal</keyword>
<dbReference type="EC" id="3.1.1.75" evidence="3"/>
<organism evidence="3 5">
    <name type="scientific">Cupriavidus necator (strain ATCC 17699 / DSM 428 / KCTC 22496 / NCIMB 10442 / H16 / Stanier 337)</name>
    <name type="common">Ralstonia eutropha</name>
    <dbReference type="NCBI Taxonomy" id="381666"/>
    <lineage>
        <taxon>Bacteria</taxon>
        <taxon>Pseudomonadati</taxon>
        <taxon>Pseudomonadota</taxon>
        <taxon>Betaproteobacteria</taxon>
        <taxon>Burkholderiales</taxon>
        <taxon>Burkholderiaceae</taxon>
        <taxon>Cupriavidus</taxon>
    </lineage>
</organism>
<feature type="chain" id="PRO_5004174550" evidence="1">
    <location>
        <begin position="21"/>
        <end position="412"/>
    </location>
</feature>
<evidence type="ECO:0000256" key="1">
    <source>
        <dbReference type="SAM" id="SignalP"/>
    </source>
</evidence>
<dbReference type="AlphaFoldDB" id="Q0K4D5"/>